<dbReference type="OrthoDB" id="5106486at2759"/>
<evidence type="ECO:0000313" key="1">
    <source>
        <dbReference type="EMBL" id="KAF9441485.1"/>
    </source>
</evidence>
<gene>
    <name evidence="1" type="ORF">P691DRAFT_683745</name>
</gene>
<reference evidence="1" key="1">
    <citation type="submission" date="2020-11" db="EMBL/GenBank/DDBJ databases">
        <authorList>
            <consortium name="DOE Joint Genome Institute"/>
            <person name="Ahrendt S."/>
            <person name="Riley R."/>
            <person name="Andreopoulos W."/>
            <person name="Labutti K."/>
            <person name="Pangilinan J."/>
            <person name="Ruiz-Duenas F.J."/>
            <person name="Barrasa J.M."/>
            <person name="Sanchez-Garcia M."/>
            <person name="Camarero S."/>
            <person name="Miyauchi S."/>
            <person name="Serrano A."/>
            <person name="Linde D."/>
            <person name="Babiker R."/>
            <person name="Drula E."/>
            <person name="Ayuso-Fernandez I."/>
            <person name="Pacheco R."/>
            <person name="Padilla G."/>
            <person name="Ferreira P."/>
            <person name="Barriuso J."/>
            <person name="Kellner H."/>
            <person name="Castanera R."/>
            <person name="Alfaro M."/>
            <person name="Ramirez L."/>
            <person name="Pisabarro A.G."/>
            <person name="Kuo A."/>
            <person name="Tritt A."/>
            <person name="Lipzen A."/>
            <person name="He G."/>
            <person name="Yan M."/>
            <person name="Ng V."/>
            <person name="Cullen D."/>
            <person name="Martin F."/>
            <person name="Rosso M.-N."/>
            <person name="Henrissat B."/>
            <person name="Hibbett D."/>
            <person name="Martinez A.T."/>
            <person name="Grigoriev I.V."/>
        </authorList>
    </citation>
    <scope>NUCLEOTIDE SEQUENCE</scope>
    <source>
        <strain evidence="1">MF-IS2</strain>
    </source>
</reference>
<proteinExistence type="predicted"/>
<dbReference type="EMBL" id="MU151892">
    <property type="protein sequence ID" value="KAF9441485.1"/>
    <property type="molecule type" value="Genomic_DNA"/>
</dbReference>
<dbReference type="AlphaFoldDB" id="A0A9P5X1A2"/>
<keyword evidence="2" id="KW-1185">Reference proteome</keyword>
<name>A0A9P5X1A2_9AGAR</name>
<protein>
    <recommendedName>
        <fullName evidence="3">Orc1-like AAA ATPase domain-containing protein</fullName>
    </recommendedName>
</protein>
<evidence type="ECO:0000313" key="2">
    <source>
        <dbReference type="Proteomes" id="UP000807342"/>
    </source>
</evidence>
<dbReference type="Proteomes" id="UP000807342">
    <property type="component" value="Unassembled WGS sequence"/>
</dbReference>
<feature type="non-terminal residue" evidence="1">
    <location>
        <position position="60"/>
    </location>
</feature>
<evidence type="ECO:0008006" key="3">
    <source>
        <dbReference type="Google" id="ProtNLM"/>
    </source>
</evidence>
<comment type="caution">
    <text evidence="1">The sequence shown here is derived from an EMBL/GenBank/DDBJ whole genome shotgun (WGS) entry which is preliminary data.</text>
</comment>
<organism evidence="1 2">
    <name type="scientific">Macrolepiota fuliginosa MF-IS2</name>
    <dbReference type="NCBI Taxonomy" id="1400762"/>
    <lineage>
        <taxon>Eukaryota</taxon>
        <taxon>Fungi</taxon>
        <taxon>Dikarya</taxon>
        <taxon>Basidiomycota</taxon>
        <taxon>Agaricomycotina</taxon>
        <taxon>Agaricomycetes</taxon>
        <taxon>Agaricomycetidae</taxon>
        <taxon>Agaricales</taxon>
        <taxon>Agaricineae</taxon>
        <taxon>Agaricaceae</taxon>
        <taxon>Macrolepiota</taxon>
    </lineage>
</organism>
<sequence>MLPYIIPGAEYNSAARDPPPRCHPDTRTQIRAELYKRFNDSTRIVWMHGPAGVGKSAIMQ</sequence>
<accession>A0A9P5X1A2</accession>